<dbReference type="Proteomes" id="UP000279307">
    <property type="component" value="Chromosome 10"/>
</dbReference>
<reference evidence="2" key="3">
    <citation type="submission" date="2018-07" db="EMBL/GenBank/DDBJ databases">
        <authorList>
            <person name="Mckenzie S.K."/>
            <person name="Kronauer D.J.C."/>
        </authorList>
    </citation>
    <scope>NUCLEOTIDE SEQUENCE</scope>
    <source>
        <strain evidence="2">Clonal line C1</strain>
    </source>
</reference>
<evidence type="ECO:0000313" key="2">
    <source>
        <dbReference type="EMBL" id="RLU17792.1"/>
    </source>
</evidence>
<dbReference type="Proteomes" id="UP000053097">
    <property type="component" value="Unassembled WGS sequence"/>
</dbReference>
<protein>
    <recommendedName>
        <fullName evidence="4">F-box only protein</fullName>
    </recommendedName>
</protein>
<reference evidence="1 3" key="1">
    <citation type="journal article" date="2014" name="Curr. Biol.">
        <title>The genome of the clonal raider ant Cerapachys biroi.</title>
        <authorList>
            <person name="Oxley P.R."/>
            <person name="Ji L."/>
            <person name="Fetter-Pruneda I."/>
            <person name="McKenzie S.K."/>
            <person name="Li C."/>
            <person name="Hu H."/>
            <person name="Zhang G."/>
            <person name="Kronauer D.J."/>
        </authorList>
    </citation>
    <scope>NUCLEOTIDE SEQUENCE [LARGE SCALE GENOMIC DNA]</scope>
</reference>
<name>A0A026WXH4_OOCBI</name>
<sequence length="202" mass="23915">MATISFLGEDMILHILRTNDISIKDVNFSSTCKHFRDMIESSNSCWRWKCCQRIISVGSEEASRREILLDDLQKMEEEISKFYEKPKPKRRPIRRWPEMKFAVGMIVKLIDVPKIEGVIIGWRSPYLRNDSYIVWGSYAVVGENNKLYYFEEARLCKAERRKPFNNNTLGKYFCRFEDNHYVPNEMLANDYPLDISYLSNNS</sequence>
<reference evidence="2" key="2">
    <citation type="journal article" date="2018" name="Genome Res.">
        <title>The genomic architecture and molecular evolution of ant odorant receptors.</title>
        <authorList>
            <person name="McKenzie S.K."/>
            <person name="Kronauer D.J.C."/>
        </authorList>
    </citation>
    <scope>NUCLEOTIDE SEQUENCE [LARGE SCALE GENOMIC DNA]</scope>
    <source>
        <strain evidence="2">Clonal line C1</strain>
    </source>
</reference>
<organism evidence="1 3">
    <name type="scientific">Ooceraea biroi</name>
    <name type="common">Clonal raider ant</name>
    <name type="synonym">Cerapachys biroi</name>
    <dbReference type="NCBI Taxonomy" id="2015173"/>
    <lineage>
        <taxon>Eukaryota</taxon>
        <taxon>Metazoa</taxon>
        <taxon>Ecdysozoa</taxon>
        <taxon>Arthropoda</taxon>
        <taxon>Hexapoda</taxon>
        <taxon>Insecta</taxon>
        <taxon>Pterygota</taxon>
        <taxon>Neoptera</taxon>
        <taxon>Endopterygota</taxon>
        <taxon>Hymenoptera</taxon>
        <taxon>Apocrita</taxon>
        <taxon>Aculeata</taxon>
        <taxon>Formicoidea</taxon>
        <taxon>Formicidae</taxon>
        <taxon>Dorylinae</taxon>
        <taxon>Ooceraea</taxon>
    </lineage>
</organism>
<accession>A0A026WXH4</accession>
<dbReference type="OMA" id="EMLANDY"/>
<dbReference type="SUPFAM" id="SSF81383">
    <property type="entry name" value="F-box domain"/>
    <property type="match status" value="1"/>
</dbReference>
<evidence type="ECO:0000313" key="1">
    <source>
        <dbReference type="EMBL" id="EZA60528.1"/>
    </source>
</evidence>
<proteinExistence type="predicted"/>
<dbReference type="AlphaFoldDB" id="A0A026WXH4"/>
<keyword evidence="3" id="KW-1185">Reference proteome</keyword>
<dbReference type="InterPro" id="IPR036047">
    <property type="entry name" value="F-box-like_dom_sf"/>
</dbReference>
<evidence type="ECO:0000313" key="3">
    <source>
        <dbReference type="Proteomes" id="UP000053097"/>
    </source>
</evidence>
<dbReference type="EMBL" id="QOIP01000010">
    <property type="protein sequence ID" value="RLU17792.1"/>
    <property type="molecule type" value="Genomic_DNA"/>
</dbReference>
<evidence type="ECO:0008006" key="4">
    <source>
        <dbReference type="Google" id="ProtNLM"/>
    </source>
</evidence>
<dbReference type="OrthoDB" id="7553333at2759"/>
<gene>
    <name evidence="2" type="ORF">DMN91_010030</name>
    <name evidence="1" type="ORF">X777_14554</name>
</gene>
<dbReference type="EMBL" id="KK107077">
    <property type="protein sequence ID" value="EZA60528.1"/>
    <property type="molecule type" value="Genomic_DNA"/>
</dbReference>